<protein>
    <submittedName>
        <fullName evidence="1">Uncharacterized protein</fullName>
    </submittedName>
</protein>
<dbReference type="Proteomes" id="UP001497680">
    <property type="component" value="Unassembled WGS sequence"/>
</dbReference>
<evidence type="ECO:0000313" key="1">
    <source>
        <dbReference type="EMBL" id="KAI6081434.1"/>
    </source>
</evidence>
<organism evidence="1 2">
    <name type="scientific">Hypoxylon rubiginosum</name>
    <dbReference type="NCBI Taxonomy" id="110542"/>
    <lineage>
        <taxon>Eukaryota</taxon>
        <taxon>Fungi</taxon>
        <taxon>Dikarya</taxon>
        <taxon>Ascomycota</taxon>
        <taxon>Pezizomycotina</taxon>
        <taxon>Sordariomycetes</taxon>
        <taxon>Xylariomycetidae</taxon>
        <taxon>Xylariales</taxon>
        <taxon>Hypoxylaceae</taxon>
        <taxon>Hypoxylon</taxon>
    </lineage>
</organism>
<keyword evidence="2" id="KW-1185">Reference proteome</keyword>
<comment type="caution">
    <text evidence="1">The sequence shown here is derived from an EMBL/GenBank/DDBJ whole genome shotgun (WGS) entry which is preliminary data.</text>
</comment>
<name>A0ACC0CM20_9PEZI</name>
<evidence type="ECO:0000313" key="2">
    <source>
        <dbReference type="Proteomes" id="UP001497680"/>
    </source>
</evidence>
<accession>A0ACC0CM20</accession>
<dbReference type="EMBL" id="MU394396">
    <property type="protein sequence ID" value="KAI6081434.1"/>
    <property type="molecule type" value="Genomic_DNA"/>
</dbReference>
<sequence>MSGIEIAGLVLGAFPIALEILKQYEVVKTQVRLWRGIQEAYVECQDELIFQQLLFQDNLLDLFSMTMADDEKIKELISNPGGECWKDESLTGLLEQEHYELYCRCINVMNQIMEKLNHELRTGAKYVQQGLASSSGQGRLSIAKYQFWRANFSTGELRNHNEKLERLLKMSKKKRERKATRYSKIDSTLCNFWITASRLSKALSSAWSCKCSNGQHSTRLLLQKRLENEPNFSVVFSKASSSNWEIRNTWIAEQQESSLPQLVNPANTHMPGVATHQPKHRHVNPSKSSMKSSIKSATKNASTSILTQNSLSLIGPMANCAAEHKGIKAISNLCSSLNLEDKCYGYLREEEYRYYVYRVKAHNPNVFRLSTLDEILRKLNRKERYLLALILASSFIQLHDTPWLSKPWTKTDITFMSEPEDPNRFLFSQPHIHHNPEVTADTPQGISDHQSIFRHSPVDFGILLLELCFGRTLEDRQRTASGDRFMEALDWQKEVDGETGSGYSNAVLWCLVGYRSRPEKWREEMFQTVVKPLEMAYQYLQ</sequence>
<reference evidence="1 2" key="1">
    <citation type="journal article" date="2022" name="New Phytol.">
        <title>Ecological generalism drives hyperdiversity of secondary metabolite gene clusters in xylarialean endophytes.</title>
        <authorList>
            <person name="Franco M.E.E."/>
            <person name="Wisecaver J.H."/>
            <person name="Arnold A.E."/>
            <person name="Ju Y.M."/>
            <person name="Slot J.C."/>
            <person name="Ahrendt S."/>
            <person name="Moore L.P."/>
            <person name="Eastman K.E."/>
            <person name="Scott K."/>
            <person name="Konkel Z."/>
            <person name="Mondo S.J."/>
            <person name="Kuo A."/>
            <person name="Hayes R.D."/>
            <person name="Haridas S."/>
            <person name="Andreopoulos B."/>
            <person name="Riley R."/>
            <person name="LaButti K."/>
            <person name="Pangilinan J."/>
            <person name="Lipzen A."/>
            <person name="Amirebrahimi M."/>
            <person name="Yan J."/>
            <person name="Adam C."/>
            <person name="Keymanesh K."/>
            <person name="Ng V."/>
            <person name="Louie K."/>
            <person name="Northen T."/>
            <person name="Drula E."/>
            <person name="Henrissat B."/>
            <person name="Hsieh H.M."/>
            <person name="Youens-Clark K."/>
            <person name="Lutzoni F."/>
            <person name="Miadlikowska J."/>
            <person name="Eastwood D.C."/>
            <person name="Hamelin R.C."/>
            <person name="Grigoriev I.V."/>
            <person name="U'Ren J.M."/>
        </authorList>
    </citation>
    <scope>NUCLEOTIDE SEQUENCE [LARGE SCALE GENOMIC DNA]</scope>
    <source>
        <strain evidence="1 2">ER1909</strain>
    </source>
</reference>
<proteinExistence type="predicted"/>
<gene>
    <name evidence="1" type="ORF">F4821DRAFT_274931</name>
</gene>